<name>A0AAC8UVL0_9LACO</name>
<evidence type="ECO:0000313" key="3">
    <source>
        <dbReference type="Proteomes" id="UP000036000"/>
    </source>
</evidence>
<keyword evidence="1" id="KW-1133">Transmembrane helix</keyword>
<keyword evidence="1" id="KW-0472">Membrane</keyword>
<dbReference type="Proteomes" id="UP000036000">
    <property type="component" value="Chromosome"/>
</dbReference>
<keyword evidence="1" id="KW-0812">Transmembrane</keyword>
<reference evidence="2 3" key="1">
    <citation type="submission" date="2015-07" db="EMBL/GenBank/DDBJ databases">
        <title>Lactobacillus korensis/26-25/ whole genome sequencing.</title>
        <authorList>
            <person name="Kim M.K."/>
            <person name="Im W.-T."/>
            <person name="Srinivasan S."/>
            <person name="Lee J.-J."/>
        </authorList>
    </citation>
    <scope>NUCLEOTIDE SEQUENCE [LARGE SCALE GENOMIC DNA]</scope>
    <source>
        <strain evidence="2 3">26-25</strain>
    </source>
</reference>
<organism evidence="2 3">
    <name type="scientific">Levilactobacillus koreensis</name>
    <dbReference type="NCBI Taxonomy" id="637971"/>
    <lineage>
        <taxon>Bacteria</taxon>
        <taxon>Bacillati</taxon>
        <taxon>Bacillota</taxon>
        <taxon>Bacilli</taxon>
        <taxon>Lactobacillales</taxon>
        <taxon>Lactobacillaceae</taxon>
        <taxon>Levilactobacillus</taxon>
    </lineage>
</organism>
<accession>A0AAC8UVL0</accession>
<gene>
    <name evidence="2" type="ORF">ABN16_10070</name>
</gene>
<proteinExistence type="predicted"/>
<dbReference type="EMBL" id="CP012033">
    <property type="protein sequence ID" value="AKP65316.1"/>
    <property type="molecule type" value="Genomic_DNA"/>
</dbReference>
<keyword evidence="3" id="KW-1185">Reference proteome</keyword>
<dbReference type="KEGG" id="lko:ABN16_10070"/>
<evidence type="ECO:0000313" key="2">
    <source>
        <dbReference type="EMBL" id="AKP65316.1"/>
    </source>
</evidence>
<feature type="transmembrane region" description="Helical" evidence="1">
    <location>
        <begin position="40"/>
        <end position="63"/>
    </location>
</feature>
<evidence type="ECO:0000256" key="1">
    <source>
        <dbReference type="SAM" id="Phobius"/>
    </source>
</evidence>
<dbReference type="AlphaFoldDB" id="A0AAC8UVL0"/>
<protein>
    <submittedName>
        <fullName evidence="2">Uncharacterized protein</fullName>
    </submittedName>
</protein>
<sequence>MESNIDHLTKSVDHLTAHVDRLPTQNWVENRISTRLIKNFQWLVGLEITIIGIIVPVIITYFLNN</sequence>